<dbReference type="CDD" id="cd20090">
    <property type="entry name" value="F-box_FBXW4"/>
    <property type="match status" value="1"/>
</dbReference>
<name>A0A812DT75_ACAPH</name>
<keyword evidence="4" id="KW-1185">Reference proteome</keyword>
<dbReference type="InterPro" id="IPR052301">
    <property type="entry name" value="SCF_F-box/WD-repeat"/>
</dbReference>
<dbReference type="GO" id="GO:0019005">
    <property type="term" value="C:SCF ubiquitin ligase complex"/>
    <property type="evidence" value="ECO:0007669"/>
    <property type="project" value="TreeGrafter"/>
</dbReference>
<dbReference type="Gene3D" id="1.20.1280.50">
    <property type="match status" value="1"/>
</dbReference>
<dbReference type="GO" id="GO:0031146">
    <property type="term" value="P:SCF-dependent proteasomal ubiquitin-dependent protein catabolic process"/>
    <property type="evidence" value="ECO:0007669"/>
    <property type="project" value="TreeGrafter"/>
</dbReference>
<dbReference type="PROSITE" id="PS50181">
    <property type="entry name" value="FBOX"/>
    <property type="match status" value="1"/>
</dbReference>
<comment type="caution">
    <text evidence="3">The sequence shown here is derived from an EMBL/GenBank/DDBJ whole genome shotgun (WGS) entry which is preliminary data.</text>
</comment>
<sequence length="432" mass="49592">MHKKSAAPTFYSVPAKRQASSSSSSYGDVLTLQKWTLDRNLHLMELPEDVLYLLFRYLDLTSLGRLCQVCRKLRRLIQTDSVWLPFSRHQLVIREPQQGNLTKCRTCLPSLKEQCRMARNWTKGINREITIVRHHSRQLPWMQYDQIHPKTMWVSTGEYINCYKVLANGLFQEDKRRKLGPLHRDVTRFVVKDSLVVSGCREGSLFGWHSDTGKTLFCYVNVHTEDTQCVDFHHNLMVSGSRDATLKILSMDEQYNSNQPRATLRAEDRVWSVAMAPDGSTFASGSAGCNGSYPLIIWDLCKGVMDCSLGQDHRRGAGILDLKYEAPDILLSCGYDSYLRLWDLRTEKCEMMWEEPFDSAVYCVKTDGDCAMLTGTARHGMTRLWDKRATKPVQLYYAGHRSSPVYSLAFDCSHLYLALDISISMLDFSIYR</sequence>
<dbReference type="PROSITE" id="PS50082">
    <property type="entry name" value="WD_REPEATS_2"/>
    <property type="match status" value="1"/>
</dbReference>
<dbReference type="Proteomes" id="UP000597762">
    <property type="component" value="Unassembled WGS sequence"/>
</dbReference>
<dbReference type="Pfam" id="PF12937">
    <property type="entry name" value="F-box-like"/>
    <property type="match status" value="1"/>
</dbReference>
<dbReference type="InterPro" id="IPR001810">
    <property type="entry name" value="F-box_dom"/>
</dbReference>
<dbReference type="InterPro" id="IPR036322">
    <property type="entry name" value="WD40_repeat_dom_sf"/>
</dbReference>
<dbReference type="PANTHER" id="PTHR14381:SF1">
    <property type="entry name" value="F-BOX_WD REPEAT-CONTAINING PROTEIN 4"/>
    <property type="match status" value="1"/>
</dbReference>
<dbReference type="Gene3D" id="2.130.10.10">
    <property type="entry name" value="YVTN repeat-like/Quinoprotein amine dehydrogenase"/>
    <property type="match status" value="2"/>
</dbReference>
<gene>
    <name evidence="3" type="ORF">SPHA_59997</name>
</gene>
<dbReference type="InterPro" id="IPR001680">
    <property type="entry name" value="WD40_rpt"/>
</dbReference>
<organism evidence="3 4">
    <name type="scientific">Acanthosepion pharaonis</name>
    <name type="common">Pharaoh cuttlefish</name>
    <name type="synonym">Sepia pharaonis</name>
    <dbReference type="NCBI Taxonomy" id="158019"/>
    <lineage>
        <taxon>Eukaryota</taxon>
        <taxon>Metazoa</taxon>
        <taxon>Spiralia</taxon>
        <taxon>Lophotrochozoa</taxon>
        <taxon>Mollusca</taxon>
        <taxon>Cephalopoda</taxon>
        <taxon>Coleoidea</taxon>
        <taxon>Decapodiformes</taxon>
        <taxon>Sepiida</taxon>
        <taxon>Sepiina</taxon>
        <taxon>Sepiidae</taxon>
        <taxon>Acanthosepion</taxon>
    </lineage>
</organism>
<evidence type="ECO:0000256" key="1">
    <source>
        <dbReference type="PROSITE-ProRule" id="PRU00221"/>
    </source>
</evidence>
<accession>A0A812DT75</accession>
<dbReference type="SMART" id="SM00320">
    <property type="entry name" value="WD40"/>
    <property type="match status" value="4"/>
</dbReference>
<dbReference type="SMART" id="SM00256">
    <property type="entry name" value="FBOX"/>
    <property type="match status" value="1"/>
</dbReference>
<dbReference type="SUPFAM" id="SSF50978">
    <property type="entry name" value="WD40 repeat-like"/>
    <property type="match status" value="1"/>
</dbReference>
<dbReference type="InterPro" id="IPR015943">
    <property type="entry name" value="WD40/YVTN_repeat-like_dom_sf"/>
</dbReference>
<dbReference type="EMBL" id="CAHIKZ030004155">
    <property type="protein sequence ID" value="CAE1307959.1"/>
    <property type="molecule type" value="Genomic_DNA"/>
</dbReference>
<keyword evidence="1" id="KW-0853">WD repeat</keyword>
<dbReference type="PANTHER" id="PTHR14381">
    <property type="entry name" value="DACTYLIN"/>
    <property type="match status" value="1"/>
</dbReference>
<evidence type="ECO:0000313" key="3">
    <source>
        <dbReference type="EMBL" id="CAE1307959.1"/>
    </source>
</evidence>
<evidence type="ECO:0000259" key="2">
    <source>
        <dbReference type="PROSITE" id="PS50181"/>
    </source>
</evidence>
<proteinExistence type="predicted"/>
<dbReference type="Pfam" id="PF00400">
    <property type="entry name" value="WD40"/>
    <property type="match status" value="1"/>
</dbReference>
<evidence type="ECO:0000313" key="4">
    <source>
        <dbReference type="Proteomes" id="UP000597762"/>
    </source>
</evidence>
<dbReference type="AlphaFoldDB" id="A0A812DT75"/>
<reference evidence="3" key="1">
    <citation type="submission" date="2021-01" db="EMBL/GenBank/DDBJ databases">
        <authorList>
            <person name="Li R."/>
            <person name="Bekaert M."/>
        </authorList>
    </citation>
    <scope>NUCLEOTIDE SEQUENCE</scope>
    <source>
        <strain evidence="3">Farmed</strain>
    </source>
</reference>
<protein>
    <submittedName>
        <fullName evidence="3">FBXW4</fullName>
    </submittedName>
</protein>
<dbReference type="SUPFAM" id="SSF81383">
    <property type="entry name" value="F-box domain"/>
    <property type="match status" value="1"/>
</dbReference>
<dbReference type="FunFam" id="2.130.10.10:FF:002194">
    <property type="entry name" value="Uncharacterized protein"/>
    <property type="match status" value="1"/>
</dbReference>
<dbReference type="OrthoDB" id="435188at2759"/>
<feature type="repeat" description="WD" evidence="1">
    <location>
        <begin position="330"/>
        <end position="352"/>
    </location>
</feature>
<dbReference type="InterPro" id="IPR036047">
    <property type="entry name" value="F-box-like_dom_sf"/>
</dbReference>
<feature type="domain" description="F-box" evidence="2">
    <location>
        <begin position="40"/>
        <end position="86"/>
    </location>
</feature>